<sequence length="81" mass="9101">MQIPESAIAPSTAELDVWKYIVALKDDDWEDWDAIPRDSRFNGARRGSVGRWNLRGLDGAPVDWSYADDEVVVLEVLDVPA</sequence>
<dbReference type="RefSeq" id="WP_068742828.1">
    <property type="nucleotide sequence ID" value="NZ_FNSA01000003.1"/>
</dbReference>
<dbReference type="Proteomes" id="UP000182241">
    <property type="component" value="Unassembled WGS sequence"/>
</dbReference>
<accession>A0A1H4V8K8</accession>
<gene>
    <name evidence="1" type="ORF">SAMN04489793_3173</name>
</gene>
<name>A0A1H4V8K8_TSUTY</name>
<dbReference type="AlphaFoldDB" id="A0A1H4V8K8"/>
<dbReference type="EMBL" id="FNSA01000003">
    <property type="protein sequence ID" value="SEC77255.1"/>
    <property type="molecule type" value="Genomic_DNA"/>
</dbReference>
<protein>
    <submittedName>
        <fullName evidence="1">Uncharacterized protein</fullName>
    </submittedName>
</protein>
<evidence type="ECO:0000313" key="2">
    <source>
        <dbReference type="Proteomes" id="UP000182241"/>
    </source>
</evidence>
<organism evidence="1 2">
    <name type="scientific">Tsukamurella tyrosinosolvens</name>
    <dbReference type="NCBI Taxonomy" id="57704"/>
    <lineage>
        <taxon>Bacteria</taxon>
        <taxon>Bacillati</taxon>
        <taxon>Actinomycetota</taxon>
        <taxon>Actinomycetes</taxon>
        <taxon>Mycobacteriales</taxon>
        <taxon>Tsukamurellaceae</taxon>
        <taxon>Tsukamurella</taxon>
    </lineage>
</organism>
<dbReference type="OrthoDB" id="4638307at2"/>
<keyword evidence="2" id="KW-1185">Reference proteome</keyword>
<dbReference type="STRING" id="57704.SAMN04489793_3173"/>
<reference evidence="2" key="1">
    <citation type="submission" date="2016-10" db="EMBL/GenBank/DDBJ databases">
        <authorList>
            <person name="Varghese N."/>
            <person name="Submissions S."/>
        </authorList>
    </citation>
    <scope>NUCLEOTIDE SEQUENCE [LARGE SCALE GENOMIC DNA]</scope>
    <source>
        <strain evidence="2">DSM 44234</strain>
    </source>
</reference>
<evidence type="ECO:0000313" key="1">
    <source>
        <dbReference type="EMBL" id="SEC77255.1"/>
    </source>
</evidence>
<proteinExistence type="predicted"/>